<gene>
    <name evidence="3" type="ORF">EVA69_02180</name>
</gene>
<dbReference type="InterPro" id="IPR027795">
    <property type="entry name" value="CASTOR_ACT_dom"/>
</dbReference>
<dbReference type="Pfam" id="PF13840">
    <property type="entry name" value="ACT_7"/>
    <property type="match status" value="1"/>
</dbReference>
<proteinExistence type="predicted"/>
<protein>
    <submittedName>
        <fullName evidence="3">ACT domain-containing protein</fullName>
    </submittedName>
</protein>
<evidence type="ECO:0000313" key="3">
    <source>
        <dbReference type="EMBL" id="RZO77143.1"/>
    </source>
</evidence>
<comment type="caution">
    <text evidence="3">The sequence shown here is derived from an EMBL/GenBank/DDBJ whole genome shotgun (WGS) entry which is preliminary data.</text>
</comment>
<evidence type="ECO:0000259" key="1">
    <source>
        <dbReference type="Pfam" id="PF10000"/>
    </source>
</evidence>
<sequence>MPGETDLEKMLSALRPVLLDGDFVFCTVVGASLVDVAHLNPLATYQEQEGLSLLLQQGQADASTYEYHGVFKGITLSVHSSLGAVGLTAAVASKLAEFDITANMVAAHYHDHVFVPREKAPKALELLQQFSD</sequence>
<organism evidence="3 4">
    <name type="scientific">OM182 bacterium</name>
    <dbReference type="NCBI Taxonomy" id="2510334"/>
    <lineage>
        <taxon>Bacteria</taxon>
        <taxon>Pseudomonadati</taxon>
        <taxon>Pseudomonadota</taxon>
        <taxon>Gammaproteobacteria</taxon>
        <taxon>OMG group</taxon>
        <taxon>OM182 clade</taxon>
    </lineage>
</organism>
<dbReference type="Gene3D" id="3.30.2130.10">
    <property type="entry name" value="VC0802-like"/>
    <property type="match status" value="1"/>
</dbReference>
<dbReference type="SUPFAM" id="SSF55021">
    <property type="entry name" value="ACT-like"/>
    <property type="match status" value="2"/>
</dbReference>
<evidence type="ECO:0000259" key="2">
    <source>
        <dbReference type="Pfam" id="PF13840"/>
    </source>
</evidence>
<dbReference type="AlphaFoldDB" id="A0A520S3V2"/>
<accession>A0A520S3V2</accession>
<dbReference type="InterPro" id="IPR045865">
    <property type="entry name" value="ACT-like_dom_sf"/>
</dbReference>
<dbReference type="Proteomes" id="UP000320404">
    <property type="component" value="Unassembled WGS sequence"/>
</dbReference>
<reference evidence="3 4" key="1">
    <citation type="submission" date="2019-02" db="EMBL/GenBank/DDBJ databases">
        <title>Prokaryotic population dynamics and viral predation in marine succession experiment using metagenomics: the confinement effect.</title>
        <authorList>
            <person name="Haro-Moreno J.M."/>
            <person name="Rodriguez-Valera F."/>
            <person name="Lopez-Perez M."/>
        </authorList>
    </citation>
    <scope>NUCLEOTIDE SEQUENCE [LARGE SCALE GENOMIC DNA]</scope>
    <source>
        <strain evidence="3">MED-G158</strain>
    </source>
</reference>
<dbReference type="InterPro" id="IPR018717">
    <property type="entry name" value="DUF2241"/>
</dbReference>
<dbReference type="Pfam" id="PF10000">
    <property type="entry name" value="ACT_3"/>
    <property type="match status" value="1"/>
</dbReference>
<name>A0A520S3V2_9GAMM</name>
<evidence type="ECO:0000313" key="4">
    <source>
        <dbReference type="Proteomes" id="UP000320404"/>
    </source>
</evidence>
<feature type="domain" description="DUF2241" evidence="1">
    <location>
        <begin position="2"/>
        <end position="72"/>
    </location>
</feature>
<dbReference type="PANTHER" id="PTHR39199:SF1">
    <property type="entry name" value="BLR5128 PROTEIN"/>
    <property type="match status" value="1"/>
</dbReference>
<feature type="domain" description="CASTOR ACT" evidence="2">
    <location>
        <begin position="74"/>
        <end position="128"/>
    </location>
</feature>
<dbReference type="PANTHER" id="PTHR39199">
    <property type="entry name" value="BLR5128 PROTEIN"/>
    <property type="match status" value="1"/>
</dbReference>
<dbReference type="EMBL" id="SHAH01000019">
    <property type="protein sequence ID" value="RZO77143.1"/>
    <property type="molecule type" value="Genomic_DNA"/>
</dbReference>